<dbReference type="OrthoDB" id="2142040at2759"/>
<gene>
    <name evidence="1" type="ORF">FBUS_01378</name>
</gene>
<dbReference type="InterPro" id="IPR006616">
    <property type="entry name" value="DM9_repeat"/>
</dbReference>
<evidence type="ECO:0000313" key="2">
    <source>
        <dbReference type="Proteomes" id="UP000728185"/>
    </source>
</evidence>
<evidence type="ECO:0000313" key="1">
    <source>
        <dbReference type="EMBL" id="KAA0200647.1"/>
    </source>
</evidence>
<dbReference type="SMART" id="SM00696">
    <property type="entry name" value="DM9"/>
    <property type="match status" value="1"/>
</dbReference>
<dbReference type="Pfam" id="PF11901">
    <property type="entry name" value="DM9"/>
    <property type="match status" value="1"/>
</dbReference>
<dbReference type="PANTHER" id="PTHR31649:SF1">
    <property type="entry name" value="FARNESOIC ACID O-METHYL TRANSFERASE DOMAIN-CONTAINING PROTEIN"/>
    <property type="match status" value="1"/>
</dbReference>
<keyword evidence="2" id="KW-1185">Reference proteome</keyword>
<dbReference type="PANTHER" id="PTHR31649">
    <property type="entry name" value="AGAP009604-PA"/>
    <property type="match status" value="1"/>
</dbReference>
<organism evidence="1 2">
    <name type="scientific">Fasciolopsis buskii</name>
    <dbReference type="NCBI Taxonomy" id="27845"/>
    <lineage>
        <taxon>Eukaryota</taxon>
        <taxon>Metazoa</taxon>
        <taxon>Spiralia</taxon>
        <taxon>Lophotrochozoa</taxon>
        <taxon>Platyhelminthes</taxon>
        <taxon>Trematoda</taxon>
        <taxon>Digenea</taxon>
        <taxon>Plagiorchiida</taxon>
        <taxon>Echinostomata</taxon>
        <taxon>Echinostomatoidea</taxon>
        <taxon>Fasciolidae</taxon>
        <taxon>Fasciolopsis</taxon>
    </lineage>
</organism>
<reference evidence="1" key="1">
    <citation type="submission" date="2019-05" db="EMBL/GenBank/DDBJ databases">
        <title>Annotation for the trematode Fasciolopsis buski.</title>
        <authorList>
            <person name="Choi Y.-J."/>
        </authorList>
    </citation>
    <scope>NUCLEOTIDE SEQUENCE</scope>
    <source>
        <strain evidence="1">HT</strain>
        <tissue evidence="1">Whole worm</tissue>
    </source>
</reference>
<proteinExistence type="predicted"/>
<dbReference type="EMBL" id="LUCM01000372">
    <property type="protein sequence ID" value="KAA0200647.1"/>
    <property type="molecule type" value="Genomic_DNA"/>
</dbReference>
<dbReference type="Proteomes" id="UP000728185">
    <property type="component" value="Unassembled WGS sequence"/>
</dbReference>
<dbReference type="AlphaFoldDB" id="A0A8E0S4B4"/>
<comment type="caution">
    <text evidence="1">The sequence shown here is derived from an EMBL/GenBank/DDBJ whole genome shotgun (WGS) entry which is preliminary data.</text>
</comment>
<accession>A0A8E0S4B4</accession>
<protein>
    <submittedName>
        <fullName evidence="1">Uncharacterized protein</fullName>
    </submittedName>
</protein>
<name>A0A8E0S4B4_9TREM</name>
<sequence>MLLQSPSQTYYRNKLERRYEWIMASQGQAPDTAIQVGTMETMEPVYAARAVVDNQCCLGTVQPMRRKVDFLVNGVIHHVRNYQVLCYTKESLIHPIT</sequence>